<feature type="region of interest" description="Disordered" evidence="6">
    <location>
        <begin position="164"/>
        <end position="194"/>
    </location>
</feature>
<dbReference type="GO" id="GO:0035312">
    <property type="term" value="F:5'-3' DNA exonuclease activity"/>
    <property type="evidence" value="ECO:0007669"/>
    <property type="project" value="TreeGrafter"/>
</dbReference>
<evidence type="ECO:0000256" key="1">
    <source>
        <dbReference type="ARBA" id="ARBA00004123"/>
    </source>
</evidence>
<evidence type="ECO:0000313" key="8">
    <source>
        <dbReference type="EMBL" id="KIK23084.1"/>
    </source>
</evidence>
<evidence type="ECO:0000256" key="3">
    <source>
        <dbReference type="ARBA" id="ARBA00022763"/>
    </source>
</evidence>
<dbReference type="Pfam" id="PF07522">
    <property type="entry name" value="DRMBL"/>
    <property type="match status" value="1"/>
</dbReference>
<reference evidence="9" key="2">
    <citation type="submission" date="2015-01" db="EMBL/GenBank/DDBJ databases">
        <title>Evolutionary Origins and Diversification of the Mycorrhizal Mutualists.</title>
        <authorList>
            <consortium name="DOE Joint Genome Institute"/>
            <consortium name="Mycorrhizal Genomics Consortium"/>
            <person name="Kohler A."/>
            <person name="Kuo A."/>
            <person name="Nagy L.G."/>
            <person name="Floudas D."/>
            <person name="Copeland A."/>
            <person name="Barry K.W."/>
            <person name="Cichocki N."/>
            <person name="Veneault-Fourrey C."/>
            <person name="LaButti K."/>
            <person name="Lindquist E.A."/>
            <person name="Lipzen A."/>
            <person name="Lundell T."/>
            <person name="Morin E."/>
            <person name="Murat C."/>
            <person name="Riley R."/>
            <person name="Ohm R."/>
            <person name="Sun H."/>
            <person name="Tunlid A."/>
            <person name="Henrissat B."/>
            <person name="Grigoriev I.V."/>
            <person name="Hibbett D.S."/>
            <person name="Martin F."/>
        </authorList>
    </citation>
    <scope>NUCLEOTIDE SEQUENCE [LARGE SCALE GENOMIC DNA]</scope>
    <source>
        <strain evidence="9">441</strain>
    </source>
</reference>
<dbReference type="GO" id="GO:0006303">
    <property type="term" value="P:double-strand break repair via nonhomologous end joining"/>
    <property type="evidence" value="ECO:0007669"/>
    <property type="project" value="TreeGrafter"/>
</dbReference>
<dbReference type="GO" id="GO:0003684">
    <property type="term" value="F:damaged DNA binding"/>
    <property type="evidence" value="ECO:0007669"/>
    <property type="project" value="TreeGrafter"/>
</dbReference>
<evidence type="ECO:0000256" key="5">
    <source>
        <dbReference type="ARBA" id="ARBA00023242"/>
    </source>
</evidence>
<keyword evidence="5" id="KW-0539">Nucleus</keyword>
<dbReference type="Proteomes" id="UP000054018">
    <property type="component" value="Unassembled WGS sequence"/>
</dbReference>
<feature type="region of interest" description="Disordered" evidence="6">
    <location>
        <begin position="1"/>
        <end position="119"/>
    </location>
</feature>
<dbReference type="PANTHER" id="PTHR23240:SF6">
    <property type="entry name" value="DNA CROSS-LINK REPAIR 1A PROTEIN"/>
    <property type="match status" value="1"/>
</dbReference>
<dbReference type="EMBL" id="KN833731">
    <property type="protein sequence ID" value="KIK23084.1"/>
    <property type="molecule type" value="Genomic_DNA"/>
</dbReference>
<dbReference type="GO" id="GO:0036297">
    <property type="term" value="P:interstrand cross-link repair"/>
    <property type="evidence" value="ECO:0007669"/>
    <property type="project" value="TreeGrafter"/>
</dbReference>
<organism evidence="8 9">
    <name type="scientific">Pisolithus microcarpus 441</name>
    <dbReference type="NCBI Taxonomy" id="765257"/>
    <lineage>
        <taxon>Eukaryota</taxon>
        <taxon>Fungi</taxon>
        <taxon>Dikarya</taxon>
        <taxon>Basidiomycota</taxon>
        <taxon>Agaricomycotina</taxon>
        <taxon>Agaricomycetes</taxon>
        <taxon>Agaricomycetidae</taxon>
        <taxon>Boletales</taxon>
        <taxon>Sclerodermatineae</taxon>
        <taxon>Pisolithaceae</taxon>
        <taxon>Pisolithus</taxon>
    </lineage>
</organism>
<keyword evidence="3" id="KW-0227">DNA damage</keyword>
<reference evidence="8 9" key="1">
    <citation type="submission" date="2014-04" db="EMBL/GenBank/DDBJ databases">
        <authorList>
            <consortium name="DOE Joint Genome Institute"/>
            <person name="Kuo A."/>
            <person name="Kohler A."/>
            <person name="Costa M.D."/>
            <person name="Nagy L.G."/>
            <person name="Floudas D."/>
            <person name="Copeland A."/>
            <person name="Barry K.W."/>
            <person name="Cichocki N."/>
            <person name="Veneault-Fourrey C."/>
            <person name="LaButti K."/>
            <person name="Lindquist E.A."/>
            <person name="Lipzen A."/>
            <person name="Lundell T."/>
            <person name="Morin E."/>
            <person name="Murat C."/>
            <person name="Sun H."/>
            <person name="Tunlid A."/>
            <person name="Henrissat B."/>
            <person name="Grigoriev I.V."/>
            <person name="Hibbett D.S."/>
            <person name="Martin F."/>
            <person name="Nordberg H.P."/>
            <person name="Cantor M.N."/>
            <person name="Hua S.X."/>
        </authorList>
    </citation>
    <scope>NUCLEOTIDE SEQUENCE [LARGE SCALE GENOMIC DNA]</scope>
    <source>
        <strain evidence="8 9">441</strain>
    </source>
</reference>
<dbReference type="HOGENOM" id="CLU_005260_4_1_1"/>
<dbReference type="CDD" id="cd16273">
    <property type="entry name" value="SNM1A-1C-like_MBL-fold"/>
    <property type="match status" value="1"/>
</dbReference>
<dbReference type="SUPFAM" id="SSF56281">
    <property type="entry name" value="Metallo-hydrolase/oxidoreductase"/>
    <property type="match status" value="1"/>
</dbReference>
<dbReference type="InterPro" id="IPR011084">
    <property type="entry name" value="DRMBL"/>
</dbReference>
<protein>
    <recommendedName>
        <fullName evidence="7">DNA repair metallo-beta-lactamase domain-containing protein</fullName>
    </recommendedName>
</protein>
<feature type="domain" description="DNA repair metallo-beta-lactamase" evidence="7">
    <location>
        <begin position="571"/>
        <end position="695"/>
    </location>
</feature>
<evidence type="ECO:0000313" key="9">
    <source>
        <dbReference type="Proteomes" id="UP000054018"/>
    </source>
</evidence>
<evidence type="ECO:0000256" key="6">
    <source>
        <dbReference type="SAM" id="MobiDB-lite"/>
    </source>
</evidence>
<dbReference type="PANTHER" id="PTHR23240">
    <property type="entry name" value="DNA CROSS-LINK REPAIR PROTEIN PSO2/SNM1-RELATED"/>
    <property type="match status" value="1"/>
</dbReference>
<feature type="compositionally biased region" description="Basic residues" evidence="6">
    <location>
        <begin position="15"/>
        <end position="31"/>
    </location>
</feature>
<comment type="similarity">
    <text evidence="2">Belongs to the DNA repair metallo-beta-lactamase (DRMBL) family.</text>
</comment>
<evidence type="ECO:0000259" key="7">
    <source>
        <dbReference type="Pfam" id="PF07522"/>
    </source>
</evidence>
<dbReference type="GO" id="GO:0005634">
    <property type="term" value="C:nucleus"/>
    <property type="evidence" value="ECO:0007669"/>
    <property type="project" value="UniProtKB-SubCell"/>
</dbReference>
<evidence type="ECO:0000256" key="4">
    <source>
        <dbReference type="ARBA" id="ARBA00023204"/>
    </source>
</evidence>
<dbReference type="OrthoDB" id="262529at2759"/>
<gene>
    <name evidence="8" type="ORF">PISMIDRAFT_29581</name>
</gene>
<name>A0A0C9ZAW4_9AGAM</name>
<dbReference type="STRING" id="765257.A0A0C9ZAW4"/>
<dbReference type="FunFam" id="3.40.50.12650:FF:000001">
    <property type="entry name" value="DNA cross-link repair 1A"/>
    <property type="match status" value="1"/>
</dbReference>
<keyword evidence="9" id="KW-1185">Reference proteome</keyword>
<dbReference type="Gene3D" id="3.60.15.10">
    <property type="entry name" value="Ribonuclease Z/Hydroxyacylglutathione hydrolase-like"/>
    <property type="match status" value="1"/>
</dbReference>
<dbReference type="InterPro" id="IPR036866">
    <property type="entry name" value="RibonucZ/Hydroxyglut_hydro"/>
</dbReference>
<sequence>MAPARKRKEAPQHNSLHHFFSHSAQAKRGRTSHAAPVKAENPVEVIVIDSDDEDDTAHVGKSQVKATTSTVEGAAVSSPDYSRRRSSGQADGKQRIEENHHSTLTFGKPSMLLQEGDSPAKDLTTSVLPFDAPDLHPSRQSQGSLPCTFGIANSLLCSPLNEASPCGDKHEVPSHEEVSIDDLRGSHQPKPSTSQIYDARCTAVLLENQEWNTGDDEPASTVWGETTCKDDSDEIQLSEICPICDRKLSGMSEPHANQHGYHDAFSLLMTSCKDIEAWNEVDTTENTHKLPGQGGRRRAPFYKVLQGMPIAVDAFRYGAIPGITAYFLTHAHSDHYTSLASSWKNGPIYCSEVTANLVIHMLSVDPKWVHALPMDTPMSIPDTGGVVVTLIEANHCPGSCLLLFEGPQTVHAGDSAFKSSFVGSSQMFRYLHCGDFRASPRHVLHPAIKGKSIDHIYMDTTYLNPKYVFPPQAQVVDACAELAKRIAAGEFIRPVDTKGKRDSTIETWVNSNSGCESNESKLPQGRTLIVVGTYSVGKERIVKAVAQALQTKVYCDPRKAAILQCQKDRQLDDLITSDPLEGGVHLLPLGLVASDKLKSYVQRFKGTFSRVVGFRPTGWTYSPPAGSNSSLAIQTIISRSQATSFTYNDLQPSQKSSYDVQLFGVPYSEHSSFLELTCFAISCDWARIIPTVNVEHKRTRMKMAQWIECWAAERKRGKALIQPRTDDYW</sequence>
<comment type="subcellular location">
    <subcellularLocation>
        <location evidence="1">Nucleus</location>
    </subcellularLocation>
</comment>
<feature type="compositionally biased region" description="Basic and acidic residues" evidence="6">
    <location>
        <begin position="167"/>
        <end position="185"/>
    </location>
</feature>
<evidence type="ECO:0000256" key="2">
    <source>
        <dbReference type="ARBA" id="ARBA00010304"/>
    </source>
</evidence>
<feature type="compositionally biased region" description="Basic and acidic residues" evidence="6">
    <location>
        <begin position="92"/>
        <end position="101"/>
    </location>
</feature>
<keyword evidence="4" id="KW-0234">DNA repair</keyword>
<dbReference type="Gene3D" id="3.40.50.12650">
    <property type="match status" value="1"/>
</dbReference>
<dbReference type="AlphaFoldDB" id="A0A0C9ZAW4"/>
<proteinExistence type="inferred from homology"/>
<accession>A0A0C9ZAW4</accession>